<accession>A0A392Q2C3</accession>
<protein>
    <submittedName>
        <fullName evidence="1">Uncharacterized protein</fullName>
    </submittedName>
</protein>
<reference evidence="1 2" key="1">
    <citation type="journal article" date="2018" name="Front. Plant Sci.">
        <title>Red Clover (Trifolium pratense) and Zigzag Clover (T. medium) - A Picture of Genomic Similarities and Differences.</title>
        <authorList>
            <person name="Dluhosova J."/>
            <person name="Istvanek J."/>
            <person name="Nedelnik J."/>
            <person name="Repkova J."/>
        </authorList>
    </citation>
    <scope>NUCLEOTIDE SEQUENCE [LARGE SCALE GENOMIC DNA]</scope>
    <source>
        <strain evidence="2">cv. 10/8</strain>
        <tissue evidence="1">Leaf</tissue>
    </source>
</reference>
<feature type="non-terminal residue" evidence="1">
    <location>
        <position position="95"/>
    </location>
</feature>
<name>A0A392Q2C3_9FABA</name>
<comment type="caution">
    <text evidence="1">The sequence shown here is derived from an EMBL/GenBank/DDBJ whole genome shotgun (WGS) entry which is preliminary data.</text>
</comment>
<dbReference type="Proteomes" id="UP000265520">
    <property type="component" value="Unassembled WGS sequence"/>
</dbReference>
<sequence>MAVMDIPIAAAVSDKREWSTKAIDVVEAGNGFYHDCCFYPSHDHCLEMNIRNTKRSFDAARRCDGGLGVCKEEAFTCVSAKNKLSRVSVMHKQNR</sequence>
<evidence type="ECO:0000313" key="2">
    <source>
        <dbReference type="Proteomes" id="UP000265520"/>
    </source>
</evidence>
<dbReference type="AlphaFoldDB" id="A0A392Q2C3"/>
<proteinExistence type="predicted"/>
<keyword evidence="2" id="KW-1185">Reference proteome</keyword>
<evidence type="ECO:0000313" key="1">
    <source>
        <dbReference type="EMBL" id="MCI18052.1"/>
    </source>
</evidence>
<dbReference type="EMBL" id="LXQA010108285">
    <property type="protein sequence ID" value="MCI18052.1"/>
    <property type="molecule type" value="Genomic_DNA"/>
</dbReference>
<organism evidence="1 2">
    <name type="scientific">Trifolium medium</name>
    <dbReference type="NCBI Taxonomy" id="97028"/>
    <lineage>
        <taxon>Eukaryota</taxon>
        <taxon>Viridiplantae</taxon>
        <taxon>Streptophyta</taxon>
        <taxon>Embryophyta</taxon>
        <taxon>Tracheophyta</taxon>
        <taxon>Spermatophyta</taxon>
        <taxon>Magnoliopsida</taxon>
        <taxon>eudicotyledons</taxon>
        <taxon>Gunneridae</taxon>
        <taxon>Pentapetalae</taxon>
        <taxon>rosids</taxon>
        <taxon>fabids</taxon>
        <taxon>Fabales</taxon>
        <taxon>Fabaceae</taxon>
        <taxon>Papilionoideae</taxon>
        <taxon>50 kb inversion clade</taxon>
        <taxon>NPAAA clade</taxon>
        <taxon>Hologalegina</taxon>
        <taxon>IRL clade</taxon>
        <taxon>Trifolieae</taxon>
        <taxon>Trifolium</taxon>
    </lineage>
</organism>